<evidence type="ECO:0000313" key="2">
    <source>
        <dbReference type="Proteomes" id="UP000037035"/>
    </source>
</evidence>
<keyword evidence="2" id="KW-1185">Reference proteome</keyword>
<proteinExistence type="predicted"/>
<evidence type="ECO:0000313" key="1">
    <source>
        <dbReference type="EMBL" id="KNZ62892.1"/>
    </source>
</evidence>
<name>A0A0L6VQG5_9BASI</name>
<protein>
    <submittedName>
        <fullName evidence="1">Uncharacterized protein</fullName>
    </submittedName>
</protein>
<accession>A0A0L6VQG5</accession>
<dbReference type="EMBL" id="LAVV01002333">
    <property type="protein sequence ID" value="KNZ62892.1"/>
    <property type="molecule type" value="Genomic_DNA"/>
</dbReference>
<gene>
    <name evidence="1" type="ORF">VP01_120g3</name>
</gene>
<dbReference type="Proteomes" id="UP000037035">
    <property type="component" value="Unassembled WGS sequence"/>
</dbReference>
<organism evidence="1 2">
    <name type="scientific">Puccinia sorghi</name>
    <dbReference type="NCBI Taxonomy" id="27349"/>
    <lineage>
        <taxon>Eukaryota</taxon>
        <taxon>Fungi</taxon>
        <taxon>Dikarya</taxon>
        <taxon>Basidiomycota</taxon>
        <taxon>Pucciniomycotina</taxon>
        <taxon>Pucciniomycetes</taxon>
        <taxon>Pucciniales</taxon>
        <taxon>Pucciniaceae</taxon>
        <taxon>Puccinia</taxon>
    </lineage>
</organism>
<dbReference type="AlphaFoldDB" id="A0A0L6VQG5"/>
<sequence length="486" mass="55091">MGKQMMREDDELKNESLGEEVISPQEGILIQGKVFRRSGKQLTIELSLVPTDVARERGESNTLKGEETVESTAGCGKLEHGRYIGQAEAGEPFRRSRRVISYYTCHSRCPGYGITTTQPSGHQPHRNHLSSCCCGTKKTISACANATVLKAPPPEAHRQHFNISSSSPRQPLEFQPTLAFRYPAYNTALMLPYTYNTRPLKNPQSTNNYSPAHLSLQHPLQTRIPCRSPPWLLISIISCNSTFFLFLHIVPSQMYNNVCGLEFLPTFGIISFHQVLAEIHWEAYINVECTLFIFICALVSFPSEERCFKHLESSTAGWNDMNKNVQNKNSIMKKMLLTFGIISFHPVIYTRAHINRPGETTPNNWSSNSQYPVDVHFGSWHSKSCVLFGSQHTNYGIFAYKKNYFTMISSPNSLKIWGGVALCWNKLLLFQMCELTMYPELNCKKNLCPQKIYKFNHRGFTCVFGQIPTLQSSVADMTFQSVPQRA</sequence>
<comment type="caution">
    <text evidence="1">The sequence shown here is derived from an EMBL/GenBank/DDBJ whole genome shotgun (WGS) entry which is preliminary data.</text>
</comment>
<reference evidence="1 2" key="1">
    <citation type="submission" date="2015-08" db="EMBL/GenBank/DDBJ databases">
        <title>Next Generation Sequencing and Analysis of the Genome of Puccinia sorghi L Schw, the Causal Agent of Maize Common Rust.</title>
        <authorList>
            <person name="Rochi L."/>
            <person name="Burguener G."/>
            <person name="Darino M."/>
            <person name="Turjanski A."/>
            <person name="Kreff E."/>
            <person name="Dieguez M.J."/>
            <person name="Sacco F."/>
        </authorList>
    </citation>
    <scope>NUCLEOTIDE SEQUENCE [LARGE SCALE GENOMIC DNA]</scope>
    <source>
        <strain evidence="1 2">RO10H11247</strain>
    </source>
</reference>
<dbReference type="VEuPathDB" id="FungiDB:VP01_120g3"/>